<name>A0ABS6WG47_9BIFI</name>
<keyword evidence="1" id="KW-0812">Transmembrane</keyword>
<evidence type="ECO:0000256" key="1">
    <source>
        <dbReference type="SAM" id="Phobius"/>
    </source>
</evidence>
<proteinExistence type="predicted"/>
<organism evidence="2 3">
    <name type="scientific">Bifidobacterium miconis</name>
    <dbReference type="NCBI Taxonomy" id="2834435"/>
    <lineage>
        <taxon>Bacteria</taxon>
        <taxon>Bacillati</taxon>
        <taxon>Actinomycetota</taxon>
        <taxon>Actinomycetes</taxon>
        <taxon>Bifidobacteriales</taxon>
        <taxon>Bifidobacteriaceae</taxon>
        <taxon>Bifidobacterium</taxon>
    </lineage>
</organism>
<comment type="caution">
    <text evidence="2">The sequence shown here is derived from an EMBL/GenBank/DDBJ whole genome shotgun (WGS) entry which is preliminary data.</text>
</comment>
<keyword evidence="1" id="KW-1133">Transmembrane helix</keyword>
<sequence length="159" mass="17080">MRGGGSLVQAFAEQSERGFAVHRLTEPRIRELLAERALPKETPSQINRVSAEITVAARIGERLGCPAASCLEAVGETYRRTRKLEDLRTQVFAVPKATIRLLSGLPAAAILLGELMGSHPIAFLFGSAQGLLCLALGLCCYIAGLAWTHALLRGMDLTP</sequence>
<accession>A0ABS6WG47</accession>
<protein>
    <recommendedName>
        <fullName evidence="4">Pilus assembly protein</fullName>
    </recommendedName>
</protein>
<evidence type="ECO:0000313" key="2">
    <source>
        <dbReference type="EMBL" id="MBW3093029.1"/>
    </source>
</evidence>
<keyword evidence="1" id="KW-0472">Membrane</keyword>
<reference evidence="2 3" key="1">
    <citation type="submission" date="2021-05" db="EMBL/GenBank/DDBJ databases">
        <title>Phylogenetic classification of ten novel species belonging to the genus Bifidobacterium comprising B. colchicus sp. nov., B. abeli sp. nov., B. bicoloris sp. nov., B. guerezis sp. nov., B. rosaliae sp. nov., B. santillanensis sp. nov., B. argentati sp. nov., B. amazzoni sp. nov., B. pluviali sp. nov., and B. pinnaculum sp. nov.</title>
        <authorList>
            <person name="Lugli G.A."/>
            <person name="Ruiz Garcia L."/>
            <person name="Margolles A."/>
            <person name="Ventura M."/>
        </authorList>
    </citation>
    <scope>NUCLEOTIDE SEQUENCE [LARGE SCALE GENOMIC DNA]</scope>
    <source>
        <strain evidence="2 3">82T10</strain>
    </source>
</reference>
<dbReference type="Proteomes" id="UP000700815">
    <property type="component" value="Unassembled WGS sequence"/>
</dbReference>
<keyword evidence="3" id="KW-1185">Reference proteome</keyword>
<dbReference type="EMBL" id="JAHBBH010000025">
    <property type="protein sequence ID" value="MBW3093029.1"/>
    <property type="molecule type" value="Genomic_DNA"/>
</dbReference>
<gene>
    <name evidence="2" type="ORF">KIH79_08865</name>
</gene>
<evidence type="ECO:0008006" key="4">
    <source>
        <dbReference type="Google" id="ProtNLM"/>
    </source>
</evidence>
<evidence type="ECO:0000313" key="3">
    <source>
        <dbReference type="Proteomes" id="UP000700815"/>
    </source>
</evidence>
<feature type="transmembrane region" description="Helical" evidence="1">
    <location>
        <begin position="121"/>
        <end position="147"/>
    </location>
</feature>